<dbReference type="GO" id="GO:0005886">
    <property type="term" value="C:plasma membrane"/>
    <property type="evidence" value="ECO:0007669"/>
    <property type="project" value="UniProtKB-SubCell"/>
</dbReference>
<keyword evidence="11 14" id="KW-1133">Transmembrane helix</keyword>
<dbReference type="SUPFAM" id="SSF47384">
    <property type="entry name" value="Homodimeric domain of signal transducing histidine kinase"/>
    <property type="match status" value="1"/>
</dbReference>
<keyword evidence="18" id="KW-1185">Reference proteome</keyword>
<dbReference type="PANTHER" id="PTHR45528">
    <property type="entry name" value="SENSOR HISTIDINE KINASE CPXA"/>
    <property type="match status" value="1"/>
</dbReference>
<evidence type="ECO:0000256" key="11">
    <source>
        <dbReference type="ARBA" id="ARBA00022989"/>
    </source>
</evidence>
<evidence type="ECO:0000256" key="9">
    <source>
        <dbReference type="ARBA" id="ARBA00022777"/>
    </source>
</evidence>
<keyword evidence="13 14" id="KW-0472">Membrane</keyword>
<dbReference type="PROSITE" id="PS50885">
    <property type="entry name" value="HAMP"/>
    <property type="match status" value="1"/>
</dbReference>
<dbReference type="EC" id="2.7.13.3" evidence="3"/>
<reference evidence="17 18" key="1">
    <citation type="submission" date="2014-06" db="EMBL/GenBank/DDBJ databases">
        <title>Draft genome sequence of Bacillus gaemokensis JCM 15801 (MCCC 1A00707).</title>
        <authorList>
            <person name="Lai Q."/>
            <person name="Liu Y."/>
            <person name="Shao Z."/>
        </authorList>
    </citation>
    <scope>NUCLEOTIDE SEQUENCE [LARGE SCALE GENOMIC DNA]</scope>
    <source>
        <strain evidence="17 18">JCM 15801</strain>
    </source>
</reference>
<keyword evidence="7 14" id="KW-0812">Transmembrane</keyword>
<dbReference type="InterPro" id="IPR036890">
    <property type="entry name" value="HATPase_C_sf"/>
</dbReference>
<dbReference type="GO" id="GO:0005524">
    <property type="term" value="F:ATP binding"/>
    <property type="evidence" value="ECO:0007669"/>
    <property type="project" value="UniProtKB-KW"/>
</dbReference>
<sequence>MIKSTSLLRRYLLIIFAALLLLPFVVPLSSFVFIKYIEWMGDFEVSYSSIEIEEEWRNRAKTLQEKNAEEIERNFQVIREKYPESSMFWVDSQGKTSFQIPEKQNIPERWSVSDAVTFMKRSFEGDPFTVVSYIGTEKQGAFIVFQIPRKYLNAPIVQIRERYEIVFEFVIISCFVIFIVCSILFFLKIRKRLLKLQKAMELPQDQTLPSQIQISKQDEIGLLEESFNRMVGALKQSRKKEEEEEQFRRKLIADLSHDLRTPLTTMRAQIDSLKEEVISVKGQKTIVRMDGKINYLAELIENLLSYSLITAKKYPYHPEKTDMTRLTRKLVASWYDILDEQGFKVDIVIPEKPLFWTVDANWFQRIIDNVIQNVVRHASDGKFIGVYMNHEEGTIAVVDHGSGFQNDHSSNKGAGIGLSIIAVMAKEMSIDWSIESDDTGAKFIFKKLP</sequence>
<dbReference type="Pfam" id="PF00512">
    <property type="entry name" value="HisKA"/>
    <property type="match status" value="1"/>
</dbReference>
<comment type="caution">
    <text evidence="17">The sequence shown here is derived from an EMBL/GenBank/DDBJ whole genome shotgun (WGS) entry which is preliminary data.</text>
</comment>
<dbReference type="RefSeq" id="WP_200875230.1">
    <property type="nucleotide sequence ID" value="NZ_JOTM01000022.1"/>
</dbReference>
<dbReference type="STRING" id="574375.AZF08_23730"/>
<comment type="catalytic activity">
    <reaction evidence="1">
        <text>ATP + protein L-histidine = ADP + protein N-phospho-L-histidine.</text>
        <dbReference type="EC" id="2.7.13.3"/>
    </reaction>
</comment>
<dbReference type="Gene3D" id="6.10.340.10">
    <property type="match status" value="1"/>
</dbReference>
<dbReference type="GO" id="GO:0000155">
    <property type="term" value="F:phosphorelay sensor kinase activity"/>
    <property type="evidence" value="ECO:0007669"/>
    <property type="project" value="InterPro"/>
</dbReference>
<evidence type="ECO:0000259" key="16">
    <source>
        <dbReference type="PROSITE" id="PS50885"/>
    </source>
</evidence>
<dbReference type="SMART" id="SM00388">
    <property type="entry name" value="HisKA"/>
    <property type="match status" value="1"/>
</dbReference>
<gene>
    <name evidence="17" type="ORF">BAGA_14900</name>
</gene>
<evidence type="ECO:0000256" key="4">
    <source>
        <dbReference type="ARBA" id="ARBA00022475"/>
    </source>
</evidence>
<keyword evidence="12" id="KW-0902">Two-component regulatory system</keyword>
<evidence type="ECO:0000313" key="17">
    <source>
        <dbReference type="EMBL" id="KEK22962.1"/>
    </source>
</evidence>
<dbReference type="SUPFAM" id="SSF55874">
    <property type="entry name" value="ATPase domain of HSP90 chaperone/DNA topoisomerase II/histidine kinase"/>
    <property type="match status" value="1"/>
</dbReference>
<dbReference type="AlphaFoldDB" id="A0A073K959"/>
<dbReference type="Gene3D" id="1.10.287.130">
    <property type="match status" value="1"/>
</dbReference>
<evidence type="ECO:0000256" key="6">
    <source>
        <dbReference type="ARBA" id="ARBA00022679"/>
    </source>
</evidence>
<evidence type="ECO:0000256" key="8">
    <source>
        <dbReference type="ARBA" id="ARBA00022741"/>
    </source>
</evidence>
<dbReference type="Pfam" id="PF02518">
    <property type="entry name" value="HATPase_c"/>
    <property type="match status" value="1"/>
</dbReference>
<accession>A0A073K959</accession>
<protein>
    <recommendedName>
        <fullName evidence="3">histidine kinase</fullName>
        <ecNumber evidence="3">2.7.13.3</ecNumber>
    </recommendedName>
</protein>
<dbReference type="PROSITE" id="PS50109">
    <property type="entry name" value="HIS_KIN"/>
    <property type="match status" value="1"/>
</dbReference>
<dbReference type="SUPFAM" id="SSF158472">
    <property type="entry name" value="HAMP domain-like"/>
    <property type="match status" value="1"/>
</dbReference>
<evidence type="ECO:0000259" key="15">
    <source>
        <dbReference type="PROSITE" id="PS50109"/>
    </source>
</evidence>
<keyword evidence="6" id="KW-0808">Transferase</keyword>
<proteinExistence type="predicted"/>
<evidence type="ECO:0000256" key="13">
    <source>
        <dbReference type="ARBA" id="ARBA00023136"/>
    </source>
</evidence>
<evidence type="ECO:0000256" key="14">
    <source>
        <dbReference type="SAM" id="Phobius"/>
    </source>
</evidence>
<dbReference type="InterPro" id="IPR003661">
    <property type="entry name" value="HisK_dim/P_dom"/>
</dbReference>
<dbReference type="SMART" id="SM00304">
    <property type="entry name" value="HAMP"/>
    <property type="match status" value="1"/>
</dbReference>
<name>A0A073K959_9BACI</name>
<dbReference type="CDD" id="cd06225">
    <property type="entry name" value="HAMP"/>
    <property type="match status" value="1"/>
</dbReference>
<evidence type="ECO:0000256" key="12">
    <source>
        <dbReference type="ARBA" id="ARBA00023012"/>
    </source>
</evidence>
<evidence type="ECO:0000256" key="5">
    <source>
        <dbReference type="ARBA" id="ARBA00022553"/>
    </source>
</evidence>
<keyword evidence="4" id="KW-1003">Cell membrane</keyword>
<dbReference type="InterPro" id="IPR005467">
    <property type="entry name" value="His_kinase_dom"/>
</dbReference>
<dbReference type="eggNOG" id="COG0642">
    <property type="taxonomic scope" value="Bacteria"/>
</dbReference>
<feature type="transmembrane region" description="Helical" evidence="14">
    <location>
        <begin position="12"/>
        <end position="34"/>
    </location>
</feature>
<keyword evidence="9" id="KW-0418">Kinase</keyword>
<comment type="subcellular location">
    <subcellularLocation>
        <location evidence="2">Cell membrane</location>
        <topology evidence="2">Multi-pass membrane protein</topology>
    </subcellularLocation>
</comment>
<feature type="domain" description="Histidine kinase" evidence="15">
    <location>
        <begin position="254"/>
        <end position="449"/>
    </location>
</feature>
<evidence type="ECO:0000313" key="18">
    <source>
        <dbReference type="Proteomes" id="UP000027778"/>
    </source>
</evidence>
<dbReference type="InterPro" id="IPR003660">
    <property type="entry name" value="HAMP_dom"/>
</dbReference>
<dbReference type="InterPro" id="IPR036097">
    <property type="entry name" value="HisK_dim/P_sf"/>
</dbReference>
<evidence type="ECO:0000256" key="2">
    <source>
        <dbReference type="ARBA" id="ARBA00004651"/>
    </source>
</evidence>
<dbReference type="InterPro" id="IPR050398">
    <property type="entry name" value="HssS/ArlS-like"/>
</dbReference>
<evidence type="ECO:0000256" key="1">
    <source>
        <dbReference type="ARBA" id="ARBA00000085"/>
    </source>
</evidence>
<evidence type="ECO:0000256" key="10">
    <source>
        <dbReference type="ARBA" id="ARBA00022840"/>
    </source>
</evidence>
<dbReference type="Gene3D" id="3.30.565.10">
    <property type="entry name" value="Histidine kinase-like ATPase, C-terminal domain"/>
    <property type="match status" value="1"/>
</dbReference>
<dbReference type="PANTHER" id="PTHR45528:SF1">
    <property type="entry name" value="SENSOR HISTIDINE KINASE CPXA"/>
    <property type="match status" value="1"/>
</dbReference>
<keyword evidence="5" id="KW-0597">Phosphoprotein</keyword>
<dbReference type="EMBL" id="JOTM01000022">
    <property type="protein sequence ID" value="KEK22962.1"/>
    <property type="molecule type" value="Genomic_DNA"/>
</dbReference>
<keyword evidence="10" id="KW-0067">ATP-binding</keyword>
<dbReference type="CDD" id="cd00082">
    <property type="entry name" value="HisKA"/>
    <property type="match status" value="1"/>
</dbReference>
<dbReference type="Proteomes" id="UP000027778">
    <property type="component" value="Unassembled WGS sequence"/>
</dbReference>
<keyword evidence="8" id="KW-0547">Nucleotide-binding</keyword>
<feature type="domain" description="HAMP" evidence="16">
    <location>
        <begin position="187"/>
        <end position="239"/>
    </location>
</feature>
<organism evidence="17 18">
    <name type="scientific">Bacillus gaemokensis</name>
    <dbReference type="NCBI Taxonomy" id="574375"/>
    <lineage>
        <taxon>Bacteria</taxon>
        <taxon>Bacillati</taxon>
        <taxon>Bacillota</taxon>
        <taxon>Bacilli</taxon>
        <taxon>Bacillales</taxon>
        <taxon>Bacillaceae</taxon>
        <taxon>Bacillus</taxon>
        <taxon>Bacillus cereus group</taxon>
    </lineage>
</organism>
<evidence type="ECO:0000256" key="3">
    <source>
        <dbReference type="ARBA" id="ARBA00012438"/>
    </source>
</evidence>
<dbReference type="InterPro" id="IPR003594">
    <property type="entry name" value="HATPase_dom"/>
</dbReference>
<dbReference type="SMART" id="SM00387">
    <property type="entry name" value="HATPase_c"/>
    <property type="match status" value="1"/>
</dbReference>
<evidence type="ECO:0000256" key="7">
    <source>
        <dbReference type="ARBA" id="ARBA00022692"/>
    </source>
</evidence>
<feature type="transmembrane region" description="Helical" evidence="14">
    <location>
        <begin position="165"/>
        <end position="187"/>
    </location>
</feature>